<evidence type="ECO:0008006" key="4">
    <source>
        <dbReference type="Google" id="ProtNLM"/>
    </source>
</evidence>
<evidence type="ECO:0000313" key="2">
    <source>
        <dbReference type="EMBL" id="PYC73917.1"/>
    </source>
</evidence>
<dbReference type="OrthoDB" id="3294458at2"/>
<dbReference type="RefSeq" id="WP_110562685.1">
    <property type="nucleotide sequence ID" value="NZ_PYBV01000008.1"/>
</dbReference>
<gene>
    <name evidence="2" type="ORF">C7C45_06175</name>
</gene>
<evidence type="ECO:0000313" key="3">
    <source>
        <dbReference type="Proteomes" id="UP000248333"/>
    </source>
</evidence>
<keyword evidence="3" id="KW-1185">Reference proteome</keyword>
<accession>A0A318NN47</accession>
<feature type="transmembrane region" description="Helical" evidence="1">
    <location>
        <begin position="56"/>
        <end position="78"/>
    </location>
</feature>
<feature type="transmembrane region" description="Helical" evidence="1">
    <location>
        <begin position="90"/>
        <end position="114"/>
    </location>
</feature>
<feature type="transmembrane region" description="Helical" evidence="1">
    <location>
        <begin position="120"/>
        <end position="143"/>
    </location>
</feature>
<sequence length="159" mass="16398">MTEPGITPASAADALAEIHARRDQVVTATLVPHWYWPALGGLIVAFTAAVETRRPWVLAVGSVAYAIGLAAVVGRVVVRHRAQVHTSLIGVHGAITIAVYVLVLVALSLGTGFAAEAAGLAWPATIGAATTGGAMTATGLPLMRYLRRVMTTRPLGGGR</sequence>
<dbReference type="EMBL" id="PYBV01000008">
    <property type="protein sequence ID" value="PYC73917.1"/>
    <property type="molecule type" value="Genomic_DNA"/>
</dbReference>
<reference evidence="2 3" key="1">
    <citation type="submission" date="2018-03" db="EMBL/GenBank/DDBJ databases">
        <title>Bioinformatic expansion and discovery of thiopeptide antibiotics.</title>
        <authorList>
            <person name="Schwalen C.J."/>
            <person name="Hudson G.A."/>
            <person name="Mitchell D.A."/>
        </authorList>
    </citation>
    <scope>NUCLEOTIDE SEQUENCE [LARGE SCALE GENOMIC DNA]</scope>
    <source>
        <strain evidence="2 3">NRRL 8041</strain>
    </source>
</reference>
<dbReference type="AlphaFoldDB" id="A0A318NN47"/>
<dbReference type="Proteomes" id="UP000248333">
    <property type="component" value="Unassembled WGS sequence"/>
</dbReference>
<keyword evidence="1" id="KW-1133">Transmembrane helix</keyword>
<organism evidence="2 3">
    <name type="scientific">Micromonospora arborensis</name>
    <dbReference type="NCBI Taxonomy" id="2116518"/>
    <lineage>
        <taxon>Bacteria</taxon>
        <taxon>Bacillati</taxon>
        <taxon>Actinomycetota</taxon>
        <taxon>Actinomycetes</taxon>
        <taxon>Micromonosporales</taxon>
        <taxon>Micromonosporaceae</taxon>
        <taxon>Micromonospora</taxon>
    </lineage>
</organism>
<name>A0A318NN47_9ACTN</name>
<evidence type="ECO:0000256" key="1">
    <source>
        <dbReference type="SAM" id="Phobius"/>
    </source>
</evidence>
<comment type="caution">
    <text evidence="2">The sequence shown here is derived from an EMBL/GenBank/DDBJ whole genome shotgun (WGS) entry which is preliminary data.</text>
</comment>
<feature type="transmembrane region" description="Helical" evidence="1">
    <location>
        <begin position="30"/>
        <end position="50"/>
    </location>
</feature>
<proteinExistence type="predicted"/>
<keyword evidence="1" id="KW-0472">Membrane</keyword>
<keyword evidence="1" id="KW-0812">Transmembrane</keyword>
<protein>
    <recommendedName>
        <fullName evidence="4">Transmembrane protein</fullName>
    </recommendedName>
</protein>